<proteinExistence type="predicted"/>
<evidence type="ECO:0000313" key="2">
    <source>
        <dbReference type="Proteomes" id="UP001242045"/>
    </source>
</evidence>
<evidence type="ECO:0000313" key="1">
    <source>
        <dbReference type="EMBL" id="MDP9896108.1"/>
    </source>
</evidence>
<reference evidence="1" key="1">
    <citation type="submission" date="2023-07" db="EMBL/GenBank/DDBJ databases">
        <title>Sorghum-associated microbial communities from plants grown in Nebraska, USA.</title>
        <authorList>
            <person name="Schachtman D."/>
        </authorList>
    </citation>
    <scope>NUCLEOTIDE SEQUENCE</scope>
    <source>
        <strain evidence="1">DS3754</strain>
    </source>
</reference>
<dbReference type="EMBL" id="JAUSRD010000016">
    <property type="protein sequence ID" value="MDP9896108.1"/>
    <property type="molecule type" value="Genomic_DNA"/>
</dbReference>
<dbReference type="InterPro" id="IPR017748">
    <property type="entry name" value="TagF"/>
</dbReference>
<protein>
    <submittedName>
        <fullName evidence="1">Type VI secretion system protein ImpM</fullName>
    </submittedName>
</protein>
<comment type="caution">
    <text evidence="1">The sequence shown here is derived from an EMBL/GenBank/DDBJ whole genome shotgun (WGS) entry which is preliminary data.</text>
</comment>
<sequence length="238" mass="26738">MLARLIAPWRTSPPAIWGRLRGHADLVCSGVRQGEAEAWTQWLATHGLNADVEATARAVSVPVAFALPPGALPFARQRFVLGVIALSVDREGRSHPLVIYQQELPRRAIRHFEAQLRQPLDWQFWLARAVARQACMGLADIHALETTLHALRAESRELEKAFSVQRVRWMQALLDQRAGPAPRNDPAAELHGVRHLPWADWPHRLQGARAESAFWQQDANGRFIGAAHKLKRLWSASP</sequence>
<name>A0AAW8D5N2_9BURK</name>
<dbReference type="RefSeq" id="WP_307686553.1">
    <property type="nucleotide sequence ID" value="NZ_JAUSRD010000016.1"/>
</dbReference>
<dbReference type="Gene3D" id="3.40.1730.10">
    <property type="entry name" value="pa0076 domain"/>
    <property type="match status" value="1"/>
</dbReference>
<organism evidence="1 2">
    <name type="scientific">Variovorax boronicumulans</name>
    <dbReference type="NCBI Taxonomy" id="436515"/>
    <lineage>
        <taxon>Bacteria</taxon>
        <taxon>Pseudomonadati</taxon>
        <taxon>Pseudomonadota</taxon>
        <taxon>Betaproteobacteria</taxon>
        <taxon>Burkholderiales</taxon>
        <taxon>Comamonadaceae</taxon>
        <taxon>Variovorax</taxon>
    </lineage>
</organism>
<dbReference type="InterPro" id="IPR038225">
    <property type="entry name" value="TagF_sf"/>
</dbReference>
<gene>
    <name evidence="1" type="ORF">J2W31_005243</name>
</gene>
<dbReference type="Proteomes" id="UP001242045">
    <property type="component" value="Unassembled WGS sequence"/>
</dbReference>
<accession>A0AAW8D5N2</accession>
<dbReference type="AlphaFoldDB" id="A0AAW8D5N2"/>
<dbReference type="Pfam" id="PF09867">
    <property type="entry name" value="TagF_N"/>
    <property type="match status" value="1"/>
</dbReference>